<name>A0ACB9MG72_BAUVA</name>
<gene>
    <name evidence="1" type="ORF">L6164_022755</name>
</gene>
<organism evidence="1 2">
    <name type="scientific">Bauhinia variegata</name>
    <name type="common">Purple orchid tree</name>
    <name type="synonym">Phanera variegata</name>
    <dbReference type="NCBI Taxonomy" id="167791"/>
    <lineage>
        <taxon>Eukaryota</taxon>
        <taxon>Viridiplantae</taxon>
        <taxon>Streptophyta</taxon>
        <taxon>Embryophyta</taxon>
        <taxon>Tracheophyta</taxon>
        <taxon>Spermatophyta</taxon>
        <taxon>Magnoliopsida</taxon>
        <taxon>eudicotyledons</taxon>
        <taxon>Gunneridae</taxon>
        <taxon>Pentapetalae</taxon>
        <taxon>rosids</taxon>
        <taxon>fabids</taxon>
        <taxon>Fabales</taxon>
        <taxon>Fabaceae</taxon>
        <taxon>Cercidoideae</taxon>
        <taxon>Cercideae</taxon>
        <taxon>Bauhiniinae</taxon>
        <taxon>Bauhinia</taxon>
    </lineage>
</organism>
<comment type="caution">
    <text evidence="1">The sequence shown here is derived from an EMBL/GenBank/DDBJ whole genome shotgun (WGS) entry which is preliminary data.</text>
</comment>
<evidence type="ECO:0000313" key="1">
    <source>
        <dbReference type="EMBL" id="KAI4323125.1"/>
    </source>
</evidence>
<dbReference type="EMBL" id="CM039434">
    <property type="protein sequence ID" value="KAI4323125.1"/>
    <property type="molecule type" value="Genomic_DNA"/>
</dbReference>
<sequence>MIVVGQRLLLALVLPVFDALPWYSVNSVPKFYIGPDRCLFILILNSIIVLLFVRKVLQCLSAQSKTAFEQPALDYNPESKVRSF</sequence>
<evidence type="ECO:0000313" key="2">
    <source>
        <dbReference type="Proteomes" id="UP000828941"/>
    </source>
</evidence>
<keyword evidence="2" id="KW-1185">Reference proteome</keyword>
<proteinExistence type="predicted"/>
<accession>A0ACB9MG72</accession>
<dbReference type="Proteomes" id="UP000828941">
    <property type="component" value="Chromosome 9"/>
</dbReference>
<protein>
    <submittedName>
        <fullName evidence="1">Uncharacterized protein</fullName>
    </submittedName>
</protein>
<reference evidence="1 2" key="1">
    <citation type="journal article" date="2022" name="DNA Res.">
        <title>Chromosomal-level genome assembly of the orchid tree Bauhinia variegata (Leguminosae; Cercidoideae) supports the allotetraploid origin hypothesis of Bauhinia.</title>
        <authorList>
            <person name="Zhong Y."/>
            <person name="Chen Y."/>
            <person name="Zheng D."/>
            <person name="Pang J."/>
            <person name="Liu Y."/>
            <person name="Luo S."/>
            <person name="Meng S."/>
            <person name="Qian L."/>
            <person name="Wei D."/>
            <person name="Dai S."/>
            <person name="Zhou R."/>
        </authorList>
    </citation>
    <scope>NUCLEOTIDE SEQUENCE [LARGE SCALE GENOMIC DNA]</scope>
    <source>
        <strain evidence="1">BV-YZ2020</strain>
    </source>
</reference>